<proteinExistence type="predicted"/>
<feature type="region of interest" description="Disordered" evidence="1">
    <location>
        <begin position="129"/>
        <end position="175"/>
    </location>
</feature>
<name>A0ABR1IZQ7_9AGAR</name>
<protein>
    <recommendedName>
        <fullName evidence="2">Nucleoplasmin-like domain-containing protein</fullName>
    </recommendedName>
</protein>
<dbReference type="Pfam" id="PF17800">
    <property type="entry name" value="NPL"/>
    <property type="match status" value="1"/>
</dbReference>
<organism evidence="3 4">
    <name type="scientific">Marasmiellus scandens</name>
    <dbReference type="NCBI Taxonomy" id="2682957"/>
    <lineage>
        <taxon>Eukaryota</taxon>
        <taxon>Fungi</taxon>
        <taxon>Dikarya</taxon>
        <taxon>Basidiomycota</taxon>
        <taxon>Agaricomycotina</taxon>
        <taxon>Agaricomycetes</taxon>
        <taxon>Agaricomycetidae</taxon>
        <taxon>Agaricales</taxon>
        <taxon>Marasmiineae</taxon>
        <taxon>Omphalotaceae</taxon>
        <taxon>Marasmiellus</taxon>
    </lineage>
</organism>
<dbReference type="InterPro" id="IPR041232">
    <property type="entry name" value="NPL"/>
</dbReference>
<evidence type="ECO:0000313" key="4">
    <source>
        <dbReference type="Proteomes" id="UP001498398"/>
    </source>
</evidence>
<evidence type="ECO:0000256" key="1">
    <source>
        <dbReference type="SAM" id="MobiDB-lite"/>
    </source>
</evidence>
<dbReference type="Proteomes" id="UP001498398">
    <property type="component" value="Unassembled WGS sequence"/>
</dbReference>
<feature type="domain" description="Nucleoplasmin-like" evidence="2">
    <location>
        <begin position="10"/>
        <end position="103"/>
    </location>
</feature>
<dbReference type="EMBL" id="JBANRG010000056">
    <property type="protein sequence ID" value="KAK7442976.1"/>
    <property type="molecule type" value="Genomic_DNA"/>
</dbReference>
<comment type="caution">
    <text evidence="3">The sequence shown here is derived from an EMBL/GenBank/DDBJ whole genome shotgun (WGS) entry which is preliminary data.</text>
</comment>
<keyword evidence="4" id="KW-1185">Reference proteome</keyword>
<sequence>MSNAPFVKFLKPGSPEVIDVPKNQHLFLSNACLSSPFEDLSKTTTLTMDITLEQGMATIDGVALCILSPGGSPHASILVPLQRGRKYTLKVDGPNTICLYGYYGSQASRKMDTDSASFIVKDKNRNMDSTSIAGVAGGSKRKVEEVSEAEDDETTKRDAKKKKKAEKRQYVGATP</sequence>
<reference evidence="3 4" key="1">
    <citation type="submission" date="2024-01" db="EMBL/GenBank/DDBJ databases">
        <title>A draft genome for the cacao thread blight pathogen Marasmiellus scandens.</title>
        <authorList>
            <person name="Baruah I.K."/>
            <person name="Leung J."/>
            <person name="Bukari Y."/>
            <person name="Amoako-Attah I."/>
            <person name="Meinhardt L.W."/>
            <person name="Bailey B.A."/>
            <person name="Cohen S.P."/>
        </authorList>
    </citation>
    <scope>NUCLEOTIDE SEQUENCE [LARGE SCALE GENOMIC DNA]</scope>
    <source>
        <strain evidence="3 4">GH-19</strain>
    </source>
</reference>
<accession>A0ABR1IZQ7</accession>
<evidence type="ECO:0000259" key="2">
    <source>
        <dbReference type="Pfam" id="PF17800"/>
    </source>
</evidence>
<evidence type="ECO:0000313" key="3">
    <source>
        <dbReference type="EMBL" id="KAK7442976.1"/>
    </source>
</evidence>
<gene>
    <name evidence="3" type="ORF">VKT23_015920</name>
</gene>
<dbReference type="Gene3D" id="2.60.120.340">
    <property type="entry name" value="Nucleoplasmin core domain"/>
    <property type="match status" value="1"/>
</dbReference>